<reference evidence="8 9" key="1">
    <citation type="submission" date="2019-04" db="EMBL/GenBank/DDBJ databases">
        <title>Shimia ponticola sp. nov., isolated from seawater.</title>
        <authorList>
            <person name="Kim Y.-O."/>
            <person name="Yoon J.-H."/>
        </authorList>
    </citation>
    <scope>NUCLEOTIDE SEQUENCE [LARGE SCALE GENOMIC DNA]</scope>
    <source>
        <strain evidence="8 9">MYP11</strain>
    </source>
</reference>
<dbReference type="Proteomes" id="UP000306602">
    <property type="component" value="Unassembled WGS sequence"/>
</dbReference>
<evidence type="ECO:0000313" key="8">
    <source>
        <dbReference type="EMBL" id="THH35981.1"/>
    </source>
</evidence>
<dbReference type="RefSeq" id="WP_136463450.1">
    <property type="nucleotide sequence ID" value="NZ_SRKY01000003.1"/>
</dbReference>
<comment type="pathway">
    <text evidence="2">Glycan metabolism; osmoregulated periplasmic glucan (OPG) biosynthesis.</text>
</comment>
<dbReference type="InterPro" id="IPR011013">
    <property type="entry name" value="Gal_mutarotase_sf_dom"/>
</dbReference>
<feature type="signal peptide" evidence="6">
    <location>
        <begin position="1"/>
        <end position="20"/>
    </location>
</feature>
<comment type="caution">
    <text evidence="8">The sequence shown here is derived from an EMBL/GenBank/DDBJ whole genome shotgun (WGS) entry which is preliminary data.</text>
</comment>
<protein>
    <submittedName>
        <fullName evidence="8">Glucan biosynthesis protein G</fullName>
    </submittedName>
</protein>
<feature type="domain" description="Glucan biosynthesis periplasmic MdoG C-terminal" evidence="7">
    <location>
        <begin position="35"/>
        <end position="506"/>
    </location>
</feature>
<evidence type="ECO:0000259" key="7">
    <source>
        <dbReference type="Pfam" id="PF04349"/>
    </source>
</evidence>
<dbReference type="GO" id="GO:0030246">
    <property type="term" value="F:carbohydrate binding"/>
    <property type="evidence" value="ECO:0007669"/>
    <property type="project" value="InterPro"/>
</dbReference>
<name>A0A4S4ND73_9RHOB</name>
<dbReference type="SUPFAM" id="SSF74650">
    <property type="entry name" value="Galactose mutarotase-like"/>
    <property type="match status" value="1"/>
</dbReference>
<dbReference type="GO" id="GO:0030288">
    <property type="term" value="C:outer membrane-bounded periplasmic space"/>
    <property type="evidence" value="ECO:0007669"/>
    <property type="project" value="TreeGrafter"/>
</dbReference>
<dbReference type="FunFam" id="2.70.98.10:FF:000001">
    <property type="entry name" value="Glucans biosynthesis protein G"/>
    <property type="match status" value="1"/>
</dbReference>
<dbReference type="GO" id="GO:0003824">
    <property type="term" value="F:catalytic activity"/>
    <property type="evidence" value="ECO:0007669"/>
    <property type="project" value="InterPro"/>
</dbReference>
<dbReference type="InterPro" id="IPR014756">
    <property type="entry name" value="Ig_E-set"/>
</dbReference>
<dbReference type="InterPro" id="IPR013783">
    <property type="entry name" value="Ig-like_fold"/>
</dbReference>
<dbReference type="GO" id="GO:0051274">
    <property type="term" value="P:beta-glucan biosynthetic process"/>
    <property type="evidence" value="ECO:0007669"/>
    <property type="project" value="TreeGrafter"/>
</dbReference>
<sequence length="516" mass="57592">MLRREFLMALAALAASPGLAQENEPGLQAGASTPFSRDDLMERARQMAQSEYTPRGEVPEDWRNLTYDQYRQIWFDSRNALWEGTALPQRLDVFPPGLYFPRPVEVHVVEGGEQRPLRFDMGVFDTTDQFPDLTIDDSLGYSGLRLRADLLGDGNHTEYAVFQGASYFRGIGTGENYGLSARGLALRTGDPQGEEFPDFVAFWIETPAKGAPSVTLHALLDSPSCTGLYTFVIRYGETLMMDITASLFARVDLTHVGIAPLTSMFLFDQTNRDRFSDFRPAVHDSDGLLIHNGDGEVIWRPLANPETLQISAFGDNGPRGFGLMQRARRFSDFNDLEAHYHNRPGVWITPGEDWGQGSVALVEIPADKEIYDNIVAYWRPAGTIPAGARHDMSYRLDWGDDPAPRKAMPLRVTNTSAGGSAFHKGLIFVIDFQASEAVPEDLSKLMRIIRTTAGTVSEGVLQRNPETGGPRLAFEFDPQGTPLAEFRVQLRAEDGTPLSEVWLYRWTQDTRMAETR</sequence>
<evidence type="ECO:0000256" key="3">
    <source>
        <dbReference type="ARBA" id="ARBA00009284"/>
    </source>
</evidence>
<keyword evidence="9" id="KW-1185">Reference proteome</keyword>
<dbReference type="Pfam" id="PF04349">
    <property type="entry name" value="MdoG"/>
    <property type="match status" value="1"/>
</dbReference>
<dbReference type="AlphaFoldDB" id="A0A4S4ND73"/>
<dbReference type="Gene3D" id="2.70.98.10">
    <property type="match status" value="1"/>
</dbReference>
<evidence type="ECO:0000313" key="9">
    <source>
        <dbReference type="Proteomes" id="UP000306602"/>
    </source>
</evidence>
<proteinExistence type="inferred from homology"/>
<dbReference type="InterPro" id="IPR014438">
    <property type="entry name" value="Glucan_biosyn_MdoG/MdoD"/>
</dbReference>
<comment type="subcellular location">
    <subcellularLocation>
        <location evidence="1">Periplasm</location>
    </subcellularLocation>
</comment>
<evidence type="ECO:0000256" key="2">
    <source>
        <dbReference type="ARBA" id="ARBA00005001"/>
    </source>
</evidence>
<evidence type="ECO:0000256" key="1">
    <source>
        <dbReference type="ARBA" id="ARBA00004418"/>
    </source>
</evidence>
<gene>
    <name evidence="8" type="ORF">E4Z66_13015</name>
</gene>
<accession>A0A4S4ND73</accession>
<feature type="chain" id="PRO_5020919197" evidence="6">
    <location>
        <begin position="21"/>
        <end position="516"/>
    </location>
</feature>
<dbReference type="PANTHER" id="PTHR30504">
    <property type="entry name" value="GLUCANS BIOSYNTHESIS PROTEIN"/>
    <property type="match status" value="1"/>
</dbReference>
<evidence type="ECO:0000256" key="5">
    <source>
        <dbReference type="ARBA" id="ARBA00022764"/>
    </source>
</evidence>
<evidence type="ECO:0000256" key="6">
    <source>
        <dbReference type="SAM" id="SignalP"/>
    </source>
</evidence>
<comment type="similarity">
    <text evidence="3">Belongs to the OpgD/OpgG family.</text>
</comment>
<keyword evidence="4 6" id="KW-0732">Signal</keyword>
<dbReference type="PANTHER" id="PTHR30504:SF2">
    <property type="entry name" value="GLUCANS BIOSYNTHESIS PROTEIN G"/>
    <property type="match status" value="1"/>
</dbReference>
<dbReference type="InterPro" id="IPR014718">
    <property type="entry name" value="GH-type_carb-bd"/>
</dbReference>
<organism evidence="8 9">
    <name type="scientific">Aliishimia ponticola</name>
    <dbReference type="NCBI Taxonomy" id="2499833"/>
    <lineage>
        <taxon>Bacteria</taxon>
        <taxon>Pseudomonadati</taxon>
        <taxon>Pseudomonadota</taxon>
        <taxon>Alphaproteobacteria</taxon>
        <taxon>Rhodobacterales</taxon>
        <taxon>Paracoccaceae</taxon>
        <taxon>Aliishimia</taxon>
    </lineage>
</organism>
<evidence type="ECO:0000256" key="4">
    <source>
        <dbReference type="ARBA" id="ARBA00022729"/>
    </source>
</evidence>
<dbReference type="Gene3D" id="2.60.40.10">
    <property type="entry name" value="Immunoglobulins"/>
    <property type="match status" value="1"/>
</dbReference>
<dbReference type="InterPro" id="IPR007444">
    <property type="entry name" value="Glucan_biosyn_MdoG_C"/>
</dbReference>
<dbReference type="EMBL" id="SRKY01000003">
    <property type="protein sequence ID" value="THH35981.1"/>
    <property type="molecule type" value="Genomic_DNA"/>
</dbReference>
<dbReference type="UniPathway" id="UPA00637"/>
<dbReference type="OrthoDB" id="9777817at2"/>
<dbReference type="PIRSF" id="PIRSF006281">
    <property type="entry name" value="MdoG"/>
    <property type="match status" value="1"/>
</dbReference>
<keyword evidence="5" id="KW-0574">Periplasm</keyword>
<dbReference type="SUPFAM" id="SSF81296">
    <property type="entry name" value="E set domains"/>
    <property type="match status" value="1"/>
</dbReference>